<dbReference type="EMBL" id="JAHUTJ010034297">
    <property type="protein sequence ID" value="MED6277850.1"/>
    <property type="molecule type" value="Genomic_DNA"/>
</dbReference>
<protein>
    <submittedName>
        <fullName evidence="2">Uncharacterized protein</fullName>
    </submittedName>
</protein>
<organism evidence="2 3">
    <name type="scientific">Characodon lateralis</name>
    <dbReference type="NCBI Taxonomy" id="208331"/>
    <lineage>
        <taxon>Eukaryota</taxon>
        <taxon>Metazoa</taxon>
        <taxon>Chordata</taxon>
        <taxon>Craniata</taxon>
        <taxon>Vertebrata</taxon>
        <taxon>Euteleostomi</taxon>
        <taxon>Actinopterygii</taxon>
        <taxon>Neopterygii</taxon>
        <taxon>Teleostei</taxon>
        <taxon>Neoteleostei</taxon>
        <taxon>Acanthomorphata</taxon>
        <taxon>Ovalentaria</taxon>
        <taxon>Atherinomorphae</taxon>
        <taxon>Cyprinodontiformes</taxon>
        <taxon>Goodeidae</taxon>
        <taxon>Characodon</taxon>
    </lineage>
</organism>
<feature type="region of interest" description="Disordered" evidence="1">
    <location>
        <begin position="97"/>
        <end position="162"/>
    </location>
</feature>
<accession>A0ABU7DTF5</accession>
<proteinExistence type="predicted"/>
<keyword evidence="3" id="KW-1185">Reference proteome</keyword>
<evidence type="ECO:0000313" key="2">
    <source>
        <dbReference type="EMBL" id="MED6277850.1"/>
    </source>
</evidence>
<reference evidence="2 3" key="1">
    <citation type="submission" date="2021-06" db="EMBL/GenBank/DDBJ databases">
        <authorList>
            <person name="Palmer J.M."/>
        </authorList>
    </citation>
    <scope>NUCLEOTIDE SEQUENCE [LARGE SCALE GENOMIC DNA]</scope>
    <source>
        <strain evidence="2 3">CL_MEX2019</strain>
        <tissue evidence="2">Muscle</tissue>
    </source>
</reference>
<sequence>MSNDPLSLRRVLTPKQRIKPSLGAADLLQARRGRSPICLPSFSQISPFTLPILPQIFPPAQKGGEKKIRSSLSGLPALVSFQPLVLVLREAQDRVLDEEEPGTLNPARSGISLSTASAAASGGGRRRQRSREDLQSDCAAPSSAVVDSGGPEGKRKLGGNLSPAVMRTNPEWISLVCCQKHLERITQGSTPPPEDQNIIHISDILACQLCGCC</sequence>
<name>A0ABU7DTF5_9TELE</name>
<evidence type="ECO:0000256" key="1">
    <source>
        <dbReference type="SAM" id="MobiDB-lite"/>
    </source>
</evidence>
<gene>
    <name evidence="2" type="ORF">CHARACLAT_017721</name>
</gene>
<feature type="compositionally biased region" description="Low complexity" evidence="1">
    <location>
        <begin position="109"/>
        <end position="120"/>
    </location>
</feature>
<comment type="caution">
    <text evidence="2">The sequence shown here is derived from an EMBL/GenBank/DDBJ whole genome shotgun (WGS) entry which is preliminary data.</text>
</comment>
<dbReference type="Proteomes" id="UP001352852">
    <property type="component" value="Unassembled WGS sequence"/>
</dbReference>
<evidence type="ECO:0000313" key="3">
    <source>
        <dbReference type="Proteomes" id="UP001352852"/>
    </source>
</evidence>